<evidence type="ECO:0000259" key="1">
    <source>
        <dbReference type="PROSITE" id="PS50112"/>
    </source>
</evidence>
<dbReference type="CDD" id="cd01949">
    <property type="entry name" value="GGDEF"/>
    <property type="match status" value="1"/>
</dbReference>
<feature type="domain" description="PAC" evidence="2">
    <location>
        <begin position="106"/>
        <end position="158"/>
    </location>
</feature>
<dbReference type="Gene3D" id="3.30.450.20">
    <property type="entry name" value="PAS domain"/>
    <property type="match status" value="2"/>
</dbReference>
<dbReference type="PROSITE" id="PS50113">
    <property type="entry name" value="PAC"/>
    <property type="match status" value="2"/>
</dbReference>
<dbReference type="STRING" id="522306.CAP2UW1_0130"/>
<dbReference type="KEGG" id="app:CAP2UW1_0130"/>
<dbReference type="eggNOG" id="COG2199">
    <property type="taxonomic scope" value="Bacteria"/>
</dbReference>
<dbReference type="Gene3D" id="3.30.70.270">
    <property type="match status" value="1"/>
</dbReference>
<reference evidence="4" key="1">
    <citation type="submission" date="2009-08" db="EMBL/GenBank/DDBJ databases">
        <authorList>
            <consortium name="US DOE Joint Genome Institute"/>
            <person name="Lucas S."/>
            <person name="Copeland A."/>
            <person name="Lapidus A."/>
            <person name="Glavina del Rio T."/>
            <person name="Dalin E."/>
            <person name="Tice H."/>
            <person name="Bruce D."/>
            <person name="Barry K."/>
            <person name="Pitluck S."/>
            <person name="Lowry S."/>
            <person name="Larimer F."/>
            <person name="Land M."/>
            <person name="Hauser L."/>
            <person name="Kyrpides N."/>
            <person name="Ivanova N."/>
            <person name="McMahon K.D."/>
            <person name="Hugenholtz P."/>
        </authorList>
    </citation>
    <scope>NUCLEOTIDE SEQUENCE</scope>
    <source>
        <strain evidence="4">UW-1</strain>
    </source>
</reference>
<evidence type="ECO:0000313" key="4">
    <source>
        <dbReference type="EMBL" id="ACV33490.1"/>
    </source>
</evidence>
<organism evidence="4">
    <name type="scientific">Accumulibacter regalis</name>
    <dbReference type="NCBI Taxonomy" id="522306"/>
    <lineage>
        <taxon>Bacteria</taxon>
        <taxon>Pseudomonadati</taxon>
        <taxon>Pseudomonadota</taxon>
        <taxon>Betaproteobacteria</taxon>
        <taxon>Candidatus Accumulibacter</taxon>
    </lineage>
</organism>
<dbReference type="InterPro" id="IPR035965">
    <property type="entry name" value="PAS-like_dom_sf"/>
</dbReference>
<name>C7RJ04_ACCRE</name>
<dbReference type="PANTHER" id="PTHR44757">
    <property type="entry name" value="DIGUANYLATE CYCLASE DGCP"/>
    <property type="match status" value="1"/>
</dbReference>
<dbReference type="SMART" id="SM00091">
    <property type="entry name" value="PAS"/>
    <property type="match status" value="2"/>
</dbReference>
<dbReference type="OrthoDB" id="9813903at2"/>
<dbReference type="InterPro" id="IPR052155">
    <property type="entry name" value="Biofilm_reg_signaling"/>
</dbReference>
<reference evidence="4" key="2">
    <citation type="submission" date="2009-09" db="EMBL/GenBank/DDBJ databases">
        <title>Complete sequence of chromosome of Candidatus Accumulibacter phosphatis clade IIA str. UW-1.</title>
        <authorList>
            <consortium name="US DOE Joint Genome Institute"/>
            <person name="Martin H.G."/>
            <person name="Ivanova N."/>
            <person name="Kunin V."/>
            <person name="Warnecke F."/>
            <person name="Barry K."/>
            <person name="He S."/>
            <person name="Salamov A."/>
            <person name="Szeto E."/>
            <person name="Dalin E."/>
            <person name="Pangilinan J.L."/>
            <person name="Lapidus A."/>
            <person name="Lowry S."/>
            <person name="Kyrpides N.C."/>
            <person name="McMahon K.D."/>
            <person name="Hugenholtz P."/>
        </authorList>
    </citation>
    <scope>NUCLEOTIDE SEQUENCE [LARGE SCALE GENOMIC DNA]</scope>
    <source>
        <strain evidence="4">UW-1</strain>
    </source>
</reference>
<dbReference type="SMART" id="SM00267">
    <property type="entry name" value="GGDEF"/>
    <property type="match status" value="1"/>
</dbReference>
<evidence type="ECO:0000259" key="2">
    <source>
        <dbReference type="PROSITE" id="PS50113"/>
    </source>
</evidence>
<feature type="domain" description="PAC" evidence="2">
    <location>
        <begin position="249"/>
        <end position="301"/>
    </location>
</feature>
<dbReference type="InterPro" id="IPR013767">
    <property type="entry name" value="PAS_fold"/>
</dbReference>
<accession>C7RJ04</accession>
<dbReference type="CDD" id="cd00130">
    <property type="entry name" value="PAS"/>
    <property type="match status" value="2"/>
</dbReference>
<dbReference type="AlphaFoldDB" id="C7RJ04"/>
<dbReference type="InterPro" id="IPR000014">
    <property type="entry name" value="PAS"/>
</dbReference>
<dbReference type="PROSITE" id="PS50112">
    <property type="entry name" value="PAS"/>
    <property type="match status" value="2"/>
</dbReference>
<evidence type="ECO:0000259" key="3">
    <source>
        <dbReference type="PROSITE" id="PS50887"/>
    </source>
</evidence>
<gene>
    <name evidence="4" type="ordered locus">CAP2UW1_0130</name>
</gene>
<dbReference type="Pfam" id="PF08448">
    <property type="entry name" value="PAS_4"/>
    <property type="match status" value="1"/>
</dbReference>
<dbReference type="Pfam" id="PF00990">
    <property type="entry name" value="GGDEF"/>
    <property type="match status" value="1"/>
</dbReference>
<dbReference type="HOGENOM" id="CLU_000445_11_4_4"/>
<dbReference type="PROSITE" id="PS50887">
    <property type="entry name" value="GGDEF"/>
    <property type="match status" value="1"/>
</dbReference>
<dbReference type="EMBL" id="CP001715">
    <property type="protein sequence ID" value="ACV33490.1"/>
    <property type="molecule type" value="Genomic_DNA"/>
</dbReference>
<dbReference type="NCBIfam" id="TIGR00254">
    <property type="entry name" value="GGDEF"/>
    <property type="match status" value="1"/>
</dbReference>
<dbReference type="GO" id="GO:0003824">
    <property type="term" value="F:catalytic activity"/>
    <property type="evidence" value="ECO:0007669"/>
    <property type="project" value="UniProtKB-ARBA"/>
</dbReference>
<dbReference type="eggNOG" id="COG3829">
    <property type="taxonomic scope" value="Bacteria"/>
</dbReference>
<dbReference type="InterPro" id="IPR013656">
    <property type="entry name" value="PAS_4"/>
</dbReference>
<dbReference type="PANTHER" id="PTHR44757:SF4">
    <property type="entry name" value="DIGUANYLATE CYCLASE DGCE-RELATED"/>
    <property type="match status" value="1"/>
</dbReference>
<dbReference type="GO" id="GO:0006355">
    <property type="term" value="P:regulation of DNA-templated transcription"/>
    <property type="evidence" value="ECO:0007669"/>
    <property type="project" value="InterPro"/>
</dbReference>
<dbReference type="Pfam" id="PF00989">
    <property type="entry name" value="PAS"/>
    <property type="match status" value="2"/>
</dbReference>
<feature type="domain" description="PAS" evidence="1">
    <location>
        <begin position="15"/>
        <end position="95"/>
    </location>
</feature>
<feature type="domain" description="GGDEF" evidence="3">
    <location>
        <begin position="333"/>
        <end position="466"/>
    </location>
</feature>
<dbReference type="FunFam" id="3.30.70.270:FF:000001">
    <property type="entry name" value="Diguanylate cyclase domain protein"/>
    <property type="match status" value="1"/>
</dbReference>
<dbReference type="InterPro" id="IPR000700">
    <property type="entry name" value="PAS-assoc_C"/>
</dbReference>
<dbReference type="InterPro" id="IPR043128">
    <property type="entry name" value="Rev_trsase/Diguanyl_cyclase"/>
</dbReference>
<feature type="domain" description="PAS" evidence="1">
    <location>
        <begin position="159"/>
        <end position="231"/>
    </location>
</feature>
<protein>
    <submittedName>
        <fullName evidence="4">Diguanylate cyclase with PAS/PAC sensor</fullName>
    </submittedName>
</protein>
<sequence length="480" mass="52577">MSDVNSEGHSGDAVAERLAKYVVDALPIPMFAIDAEHRVVFWNASCERITGIPGKFMLRKAGAWSAFYPSRRPVMADLVLTGCRHEDLERYYEGKYRPSVLVEGGWECEDFFPQLPAGGKWLAFTAAPLRDGEGRVIGAVETFRDITAQREAERAARDGAVLLSEIVQGCPVPMFVIDAEHRVTHWNRACESMAGVPAEQMIGSRQHWWPFYPEPRPVMADLVLDAAIGEVEKFYAGKYQPSRLIAGAWEAKDHFPQFPGGGRWLYFTAAPLHGADGRVIGAVETLQDISEQKRYEAQLEDQARQDLLTGLANRRVLEERLKQALAQAARDGRVVAVAFIDLDHFKPINDEMGHAAGDALLRELATRLTSMVRDVDTVARVGGDEFVVVLSAPESAEAVEGVIRRIIDAVGRPVTIAGREVQVGCSVGIALYPDHGTDQAGLLRDADTAMYIAKAAGRNGYHVHCQSADVPPPLGDSPAP</sequence>
<proteinExistence type="predicted"/>
<dbReference type="InterPro" id="IPR000160">
    <property type="entry name" value="GGDEF_dom"/>
</dbReference>
<dbReference type="SUPFAM" id="SSF55785">
    <property type="entry name" value="PYP-like sensor domain (PAS domain)"/>
    <property type="match status" value="2"/>
</dbReference>
<dbReference type="SUPFAM" id="SSF55073">
    <property type="entry name" value="Nucleotide cyclase"/>
    <property type="match status" value="1"/>
</dbReference>
<dbReference type="InterPro" id="IPR029787">
    <property type="entry name" value="Nucleotide_cyclase"/>
</dbReference>